<accession>A0ACB8C9P9</accession>
<dbReference type="EMBL" id="CM023477">
    <property type="protein sequence ID" value="KAH7937646.1"/>
    <property type="molecule type" value="Genomic_DNA"/>
</dbReference>
<evidence type="ECO:0000313" key="2">
    <source>
        <dbReference type="Proteomes" id="UP000821865"/>
    </source>
</evidence>
<dbReference type="Proteomes" id="UP000821865">
    <property type="component" value="Chromosome 8"/>
</dbReference>
<evidence type="ECO:0000313" key="1">
    <source>
        <dbReference type="EMBL" id="KAH7937646.1"/>
    </source>
</evidence>
<proteinExistence type="predicted"/>
<reference evidence="1" key="1">
    <citation type="submission" date="2020-05" db="EMBL/GenBank/DDBJ databases">
        <title>Large-scale comparative analyses of tick genomes elucidate their genetic diversity and vector capacities.</title>
        <authorList>
            <person name="Jia N."/>
            <person name="Wang J."/>
            <person name="Shi W."/>
            <person name="Du L."/>
            <person name="Sun Y."/>
            <person name="Zhan W."/>
            <person name="Jiang J."/>
            <person name="Wang Q."/>
            <person name="Zhang B."/>
            <person name="Ji P."/>
            <person name="Sakyi L.B."/>
            <person name="Cui X."/>
            <person name="Yuan T."/>
            <person name="Jiang B."/>
            <person name="Yang W."/>
            <person name="Lam T.T.-Y."/>
            <person name="Chang Q."/>
            <person name="Ding S."/>
            <person name="Wang X."/>
            <person name="Zhu J."/>
            <person name="Ruan X."/>
            <person name="Zhao L."/>
            <person name="Wei J."/>
            <person name="Que T."/>
            <person name="Du C."/>
            <person name="Cheng J."/>
            <person name="Dai P."/>
            <person name="Han X."/>
            <person name="Huang E."/>
            <person name="Gao Y."/>
            <person name="Liu J."/>
            <person name="Shao H."/>
            <person name="Ye R."/>
            <person name="Li L."/>
            <person name="Wei W."/>
            <person name="Wang X."/>
            <person name="Wang C."/>
            <person name="Yang T."/>
            <person name="Huo Q."/>
            <person name="Li W."/>
            <person name="Guo W."/>
            <person name="Chen H."/>
            <person name="Zhou L."/>
            <person name="Ni X."/>
            <person name="Tian J."/>
            <person name="Zhou Y."/>
            <person name="Sheng Y."/>
            <person name="Liu T."/>
            <person name="Pan Y."/>
            <person name="Xia L."/>
            <person name="Li J."/>
            <person name="Zhao F."/>
            <person name="Cao W."/>
        </authorList>
    </citation>
    <scope>NUCLEOTIDE SEQUENCE</scope>
    <source>
        <strain evidence="1">Dsil-2018</strain>
    </source>
</reference>
<organism evidence="1 2">
    <name type="scientific">Dermacentor silvarum</name>
    <name type="common">Tick</name>
    <dbReference type="NCBI Taxonomy" id="543639"/>
    <lineage>
        <taxon>Eukaryota</taxon>
        <taxon>Metazoa</taxon>
        <taxon>Ecdysozoa</taxon>
        <taxon>Arthropoda</taxon>
        <taxon>Chelicerata</taxon>
        <taxon>Arachnida</taxon>
        <taxon>Acari</taxon>
        <taxon>Parasitiformes</taxon>
        <taxon>Ixodida</taxon>
        <taxon>Ixodoidea</taxon>
        <taxon>Ixodidae</taxon>
        <taxon>Rhipicephalinae</taxon>
        <taxon>Dermacentor</taxon>
    </lineage>
</organism>
<protein>
    <submittedName>
        <fullName evidence="1">Uncharacterized protein</fullName>
    </submittedName>
</protein>
<sequence>MELSDYGGQRGDMGWSARADATRALVVGSKEIKAAFIELPEDHDERAETKHEANSLLQAMTTLATALIAEFWDRVLQRFNATSKALRSPTLSLNAAVSLMKSLCNYVFSLREKFDEIKKLAKEASDNASYKASAQRKRKQSTLYDGTEGTITPEPDDPSAKFRCETFFVMIDNLLHALTARLSAYTEVYSQFAVITDCNCFSPEQRRL</sequence>
<keyword evidence="2" id="KW-1185">Reference proteome</keyword>
<comment type="caution">
    <text evidence="1">The sequence shown here is derived from an EMBL/GenBank/DDBJ whole genome shotgun (WGS) entry which is preliminary data.</text>
</comment>
<name>A0ACB8C9P9_DERSI</name>
<gene>
    <name evidence="1" type="ORF">HPB49_014003</name>
</gene>